<accession>A0A1H7EGY1</accession>
<evidence type="ECO:0000313" key="2">
    <source>
        <dbReference type="Proteomes" id="UP000198866"/>
    </source>
</evidence>
<gene>
    <name evidence="1" type="ORF">SAMN05192539_105724</name>
</gene>
<evidence type="ECO:0000313" key="1">
    <source>
        <dbReference type="EMBL" id="SEK12327.1"/>
    </source>
</evidence>
<dbReference type="EMBL" id="FNYE01000057">
    <property type="protein sequence ID" value="SEK12327.1"/>
    <property type="molecule type" value="Genomic_DNA"/>
</dbReference>
<proteinExistence type="predicted"/>
<organism evidence="1 2">
    <name type="scientific">Paraburkholderia diazotrophica</name>
    <dbReference type="NCBI Taxonomy" id="667676"/>
    <lineage>
        <taxon>Bacteria</taxon>
        <taxon>Pseudomonadati</taxon>
        <taxon>Pseudomonadota</taxon>
        <taxon>Betaproteobacteria</taxon>
        <taxon>Burkholderiales</taxon>
        <taxon>Burkholderiaceae</taxon>
        <taxon>Paraburkholderia</taxon>
    </lineage>
</organism>
<keyword evidence="2" id="KW-1185">Reference proteome</keyword>
<dbReference type="Proteomes" id="UP000198866">
    <property type="component" value="Unassembled WGS sequence"/>
</dbReference>
<protein>
    <submittedName>
        <fullName evidence="1">Uncharacterized protein</fullName>
    </submittedName>
</protein>
<sequence>MEQPVLSGVLPPVKQKFRRLYRSHALISCDVFRTPYEHQEQTGHAPKCICVSHARAASSRCRYHASVIPPRSLPALRLQLPLGARLIRRMEHGHRFTRHPDCVRIMQHAHAKKRTALLSCLRLYPSIRNFLLDFGNAPEPYDARMRDRPLEIERERTNEVNCERLSSLSTRSAFGRTIGMPANTDRLTTEQSAFLSSCRPNTKGDLGAFVTRSRMLCRKDDMTTSDVYTTNAVG</sequence>
<name>A0A1H7EGY1_9BURK</name>
<reference evidence="2" key="1">
    <citation type="submission" date="2016-10" db="EMBL/GenBank/DDBJ databases">
        <authorList>
            <person name="Varghese N."/>
            <person name="Submissions S."/>
        </authorList>
    </citation>
    <scope>NUCLEOTIDE SEQUENCE [LARGE SCALE GENOMIC DNA]</scope>
    <source>
        <strain evidence="2">LMG 26031</strain>
    </source>
</reference>
<dbReference type="AlphaFoldDB" id="A0A1H7EGY1"/>